<proteinExistence type="predicted"/>
<accession>A0A1E5TDF0</accession>
<dbReference type="EMBL" id="MDJD01000007">
    <property type="protein sequence ID" value="OEK09403.1"/>
    <property type="molecule type" value="Genomic_DNA"/>
</dbReference>
<keyword evidence="1" id="KW-0732">Signal</keyword>
<dbReference type="OrthoDB" id="1652165at2"/>
<reference evidence="2 3" key="1">
    <citation type="submission" date="2016-05" db="EMBL/GenBank/DDBJ databases">
        <title>Draft Genome Sequence of Algibacter sp. Strain SK-16 Isolated from the Surface Water of Aburatsubo Inlet.</title>
        <authorList>
            <person name="Wong S.-K."/>
            <person name="Yoshizawa S."/>
            <person name="Nakajima Y."/>
            <person name="Ogura Y."/>
            <person name="Tetsuya H."/>
            <person name="Hamasaki K."/>
        </authorList>
    </citation>
    <scope>NUCLEOTIDE SEQUENCE [LARGE SCALE GENOMIC DNA]</scope>
    <source>
        <strain evidence="2 3">SK-16</strain>
    </source>
</reference>
<evidence type="ECO:0008006" key="4">
    <source>
        <dbReference type="Google" id="ProtNLM"/>
    </source>
</evidence>
<evidence type="ECO:0000313" key="2">
    <source>
        <dbReference type="EMBL" id="OEK09403.1"/>
    </source>
</evidence>
<evidence type="ECO:0000256" key="1">
    <source>
        <dbReference type="ARBA" id="ARBA00022729"/>
    </source>
</evidence>
<organism evidence="2 3">
    <name type="scientific">Flavivirga aquatica</name>
    <dbReference type="NCBI Taxonomy" id="1849968"/>
    <lineage>
        <taxon>Bacteria</taxon>
        <taxon>Pseudomonadati</taxon>
        <taxon>Bacteroidota</taxon>
        <taxon>Flavobacteriia</taxon>
        <taxon>Flavobacteriales</taxon>
        <taxon>Flavobacteriaceae</taxon>
        <taxon>Flavivirga</taxon>
    </lineage>
</organism>
<comment type="caution">
    <text evidence="2">The sequence shown here is derived from an EMBL/GenBank/DDBJ whole genome shotgun (WGS) entry which is preliminary data.</text>
</comment>
<sequence>MLNLTLMKKITYILYILLAFNFSYGQTALVKEDIAIVGVDTDSENFTFLLRADIDAGTQIYFSDNEVNGTGTGLNNTGEGIILFTAATNYSCGTVIGYVSNSAEFSNVFGSFALNNGGDEVLAFQGLSGTNWGTFLHANVDQGIILPVGFAATDIVDGNRDNREYTGTTSSPSWDDLNSISNYHQNNNYGGRTLSTSAFSCQVLSPGDIIITGFNSDNAFIDDFSFVLLTDIVSGTEINFTDIGWLSSGSFRTGAGTGLGAEGVVVWKATSDLACGTEIIISANAAGNMVTNYSGTIGTVTETDTGFGADPNADQIIAYQGSHTSPTMLYAIEFGVSNTGWDATSTNALTSSVPDGLIDGVNAIYVGAYQSGNYDCSITSGSDLISHLVADTSYWTLQNTGNLALGGCSYTCCSSTVTWDGSAWSGTPDITTTAIINGDYDTANGGTEVSFSACSLRVNGGFTLTISNGDHVVVENDALIDGNVVLRTEGAFVQNSDTHKYLNHESGTSVVEKETAILNAWNEYTYWSSPVTGETIGGGLAESSPTRRFLFNANNYQDSTAETGNNNATLSGQDDIDDNGNDWESVTGATVMAQGVGYAATHSKALYLGVRRYNYTFEGILNNGIINVPVVRNDTETADNDWNFIGNPYPSAIDINLFFDQNRYNAVTNTAGTLEGAIYYWSHNTPTSSSSNGNEQLNFSSSDYASHNGVGGAAGGDGVIPNGFIPSGQGFFVVFSKTRPTNAGDVVFNNAMRVSGATNNSQFFKSTKKNNKSNNDANKLWLNLTSDNGVFNQTLIGYVKGATEGDDGMYYDATKNLSSGTAAALYTRILGSGKKYVIQGKEEHSLDVDEVVNLGFKTVITKPTLYKFSIAKLEGGFLKENAIYIKDNLLNTVHDLKDSDYTFVSEVGEFNDRFEIRFKKEVLSVNEFDIDTNTLKIIELENNQIQFKTLSELTIKAVNIFDLLGRQLYRFEGNKTSETYNLSNLSNTAYIARVELSNGAVITKKAIKK</sequence>
<dbReference type="NCBIfam" id="TIGR04183">
    <property type="entry name" value="Por_Secre_tail"/>
    <property type="match status" value="1"/>
</dbReference>
<name>A0A1E5TDF0_9FLAO</name>
<dbReference type="Proteomes" id="UP000095713">
    <property type="component" value="Unassembled WGS sequence"/>
</dbReference>
<keyword evidence="3" id="KW-1185">Reference proteome</keyword>
<dbReference type="AlphaFoldDB" id="A0A1E5TDF0"/>
<dbReference type="STRING" id="1849968.A8C32_11840"/>
<evidence type="ECO:0000313" key="3">
    <source>
        <dbReference type="Proteomes" id="UP000095713"/>
    </source>
</evidence>
<dbReference type="InterPro" id="IPR026444">
    <property type="entry name" value="Secre_tail"/>
</dbReference>
<gene>
    <name evidence="2" type="ORF">A8C32_11840</name>
</gene>
<protein>
    <recommendedName>
        <fullName evidence="4">Secretion system C-terminal sorting domain-containing protein</fullName>
    </recommendedName>
</protein>